<comment type="caution">
    <text evidence="2">The sequence shown here is derived from an EMBL/GenBank/DDBJ whole genome shotgun (WGS) entry which is preliminary data.</text>
</comment>
<keyword evidence="1" id="KW-1133">Transmembrane helix</keyword>
<keyword evidence="1" id="KW-0812">Transmembrane</keyword>
<keyword evidence="3" id="KW-1185">Reference proteome</keyword>
<reference evidence="2 3" key="1">
    <citation type="submission" date="2020-08" db="EMBL/GenBank/DDBJ databases">
        <title>Genome public.</title>
        <authorList>
            <person name="Liu C."/>
            <person name="Sun Q."/>
        </authorList>
    </citation>
    <scope>NUCLEOTIDE SEQUENCE [LARGE SCALE GENOMIC DNA]</scope>
    <source>
        <strain evidence="2 3">BX0805</strain>
    </source>
</reference>
<evidence type="ECO:0000313" key="3">
    <source>
        <dbReference type="Proteomes" id="UP000621540"/>
    </source>
</evidence>
<sequence>MKILKQIFSNLDEEKVVSKREMLLTVTTCTLAGILLGILVSPKKRMMIGSHNGCYNGNYPVDDMEDGAYTDDFWDEDDEDCLSFR</sequence>
<name>A0ABR7IA20_9FIRM</name>
<proteinExistence type="predicted"/>
<dbReference type="RefSeq" id="WP_022514568.1">
    <property type="nucleotide sequence ID" value="NZ_JACOQH010000004.1"/>
</dbReference>
<evidence type="ECO:0000313" key="2">
    <source>
        <dbReference type="EMBL" id="MBC5753785.1"/>
    </source>
</evidence>
<accession>A0ABR7IA20</accession>
<dbReference type="Proteomes" id="UP000621540">
    <property type="component" value="Unassembled WGS sequence"/>
</dbReference>
<dbReference type="EMBL" id="JACOQH010000004">
    <property type="protein sequence ID" value="MBC5753785.1"/>
    <property type="molecule type" value="Genomic_DNA"/>
</dbReference>
<protein>
    <submittedName>
        <fullName evidence="2">Uncharacterized protein</fullName>
    </submittedName>
</protein>
<evidence type="ECO:0000256" key="1">
    <source>
        <dbReference type="SAM" id="Phobius"/>
    </source>
</evidence>
<gene>
    <name evidence="2" type="ORF">H8Z76_07045</name>
</gene>
<feature type="transmembrane region" description="Helical" evidence="1">
    <location>
        <begin position="22"/>
        <end position="40"/>
    </location>
</feature>
<organism evidence="2 3">
    <name type="scientific">Roseburia yibonii</name>
    <dbReference type="NCBI Taxonomy" id="2763063"/>
    <lineage>
        <taxon>Bacteria</taxon>
        <taxon>Bacillati</taxon>
        <taxon>Bacillota</taxon>
        <taxon>Clostridia</taxon>
        <taxon>Lachnospirales</taxon>
        <taxon>Lachnospiraceae</taxon>
        <taxon>Roseburia</taxon>
    </lineage>
</organism>
<keyword evidence="1" id="KW-0472">Membrane</keyword>